<keyword evidence="9 10" id="KW-0342">GTP-binding</keyword>
<dbReference type="PANTHER" id="PTHR32120:SF10">
    <property type="entry name" value="SMALL RIBOSOMAL SUBUNIT BIOGENESIS GTPASE RSGA"/>
    <property type="match status" value="1"/>
</dbReference>
<dbReference type="EC" id="3.6.1.-" evidence="10"/>
<evidence type="ECO:0000256" key="6">
    <source>
        <dbReference type="ARBA" id="ARBA00022801"/>
    </source>
</evidence>
<dbReference type="GO" id="GO:0005737">
    <property type="term" value="C:cytoplasm"/>
    <property type="evidence" value="ECO:0007669"/>
    <property type="project" value="UniProtKB-SubCell"/>
</dbReference>
<dbReference type="AlphaFoldDB" id="A0A7Z0VLN0"/>
<dbReference type="GO" id="GO:0003924">
    <property type="term" value="F:GTPase activity"/>
    <property type="evidence" value="ECO:0007669"/>
    <property type="project" value="UniProtKB-UniRule"/>
</dbReference>
<dbReference type="GO" id="GO:0019843">
    <property type="term" value="F:rRNA binding"/>
    <property type="evidence" value="ECO:0007669"/>
    <property type="project" value="UniProtKB-KW"/>
</dbReference>
<dbReference type="PANTHER" id="PTHR32120">
    <property type="entry name" value="SMALL RIBOSOMAL SUBUNIT BIOGENESIS GTPASE RSGA"/>
    <property type="match status" value="1"/>
</dbReference>
<evidence type="ECO:0000313" key="15">
    <source>
        <dbReference type="Proteomes" id="UP000094769"/>
    </source>
</evidence>
<dbReference type="Proteomes" id="UP000094769">
    <property type="component" value="Unassembled WGS sequence"/>
</dbReference>
<keyword evidence="8 10" id="KW-0694">RNA-binding</keyword>
<comment type="cofactor">
    <cofactor evidence="10">
        <name>Zn(2+)</name>
        <dbReference type="ChEBI" id="CHEBI:29105"/>
    </cofactor>
    <text evidence="10">Binds 1 zinc ion per subunit.</text>
</comment>
<reference evidence="14 15" key="1">
    <citation type="submission" date="2016-06" db="EMBL/GenBank/DDBJ databases">
        <title>Genome sequence of endosymbiont of Candidatus Endolucinida thiodiazotropha.</title>
        <authorList>
            <person name="Poehlein A."/>
            <person name="Koenig S."/>
            <person name="Heiden S.E."/>
            <person name="Thuermer A."/>
            <person name="Voget S."/>
            <person name="Daniel R."/>
            <person name="Markert S."/>
            <person name="Gros O."/>
            <person name="Schweder T."/>
        </authorList>
    </citation>
    <scope>NUCLEOTIDE SEQUENCE [LARGE SCALE GENOMIC DNA]</scope>
    <source>
        <strain evidence="14 15">COS</strain>
    </source>
</reference>
<evidence type="ECO:0000259" key="13">
    <source>
        <dbReference type="PROSITE" id="PS51721"/>
    </source>
</evidence>
<keyword evidence="2 10" id="KW-0690">Ribosome biogenesis</keyword>
<feature type="binding site" evidence="10">
    <location>
        <position position="287"/>
    </location>
    <ligand>
        <name>Zn(2+)</name>
        <dbReference type="ChEBI" id="CHEBI:29105"/>
    </ligand>
</feature>
<keyword evidence="3 10" id="KW-0479">Metal-binding</keyword>
<accession>A0A7Z0VLN0</accession>
<feature type="region of interest" description="Disordered" evidence="11">
    <location>
        <begin position="218"/>
        <end position="238"/>
    </location>
</feature>
<dbReference type="NCBIfam" id="TIGR00157">
    <property type="entry name" value="ribosome small subunit-dependent GTPase A"/>
    <property type="match status" value="1"/>
</dbReference>
<dbReference type="RefSeq" id="WP_069124424.1">
    <property type="nucleotide sequence ID" value="NZ_MARB01000009.1"/>
</dbReference>
<feature type="binding site" evidence="10">
    <location>
        <position position="282"/>
    </location>
    <ligand>
        <name>Zn(2+)</name>
        <dbReference type="ChEBI" id="CHEBI:29105"/>
    </ligand>
</feature>
<comment type="function">
    <text evidence="10">One of several proteins that assist in the late maturation steps of the functional core of the 30S ribosomal subunit. Helps release RbfA from mature subunits. May play a role in the assembly of ribosomal proteins into the subunit. Circularly permuted GTPase that catalyzes slow GTP hydrolysis, GTPase activity is stimulated by the 30S ribosomal subunit.</text>
</comment>
<comment type="similarity">
    <text evidence="10">Belongs to the TRAFAC class YlqF/YawG GTPase family. RsgA subfamily.</text>
</comment>
<keyword evidence="5 10" id="KW-0547">Nucleotide-binding</keyword>
<keyword evidence="15" id="KW-1185">Reference proteome</keyword>
<dbReference type="Gene3D" id="1.10.40.50">
    <property type="entry name" value="Probable gtpase engc, domain 3"/>
    <property type="match status" value="1"/>
</dbReference>
<name>A0A7Z0VLN0_9GAMM</name>
<keyword evidence="4 10" id="KW-0699">rRNA-binding</keyword>
<keyword evidence="1 10" id="KW-0963">Cytoplasm</keyword>
<evidence type="ECO:0000256" key="10">
    <source>
        <dbReference type="HAMAP-Rule" id="MF_01820"/>
    </source>
</evidence>
<dbReference type="GO" id="GO:0042274">
    <property type="term" value="P:ribosomal small subunit biogenesis"/>
    <property type="evidence" value="ECO:0007669"/>
    <property type="project" value="UniProtKB-UniRule"/>
</dbReference>
<keyword evidence="7 10" id="KW-0862">Zinc</keyword>
<evidence type="ECO:0000256" key="7">
    <source>
        <dbReference type="ARBA" id="ARBA00022833"/>
    </source>
</evidence>
<feature type="binding site" evidence="10">
    <location>
        <position position="289"/>
    </location>
    <ligand>
        <name>Zn(2+)</name>
        <dbReference type="ChEBI" id="CHEBI:29105"/>
    </ligand>
</feature>
<keyword evidence="6 10" id="KW-0378">Hydrolase</keyword>
<evidence type="ECO:0000256" key="2">
    <source>
        <dbReference type="ARBA" id="ARBA00022517"/>
    </source>
</evidence>
<feature type="binding site" evidence="10">
    <location>
        <begin position="149"/>
        <end position="152"/>
    </location>
    <ligand>
        <name>GTP</name>
        <dbReference type="ChEBI" id="CHEBI:37565"/>
    </ligand>
</feature>
<gene>
    <name evidence="14" type="primary">rsgA_1</name>
    <name evidence="10" type="synonym">rsgA</name>
    <name evidence="14" type="ORF">CODIS_19560</name>
</gene>
<dbReference type="PROSITE" id="PS51721">
    <property type="entry name" value="G_CP"/>
    <property type="match status" value="1"/>
</dbReference>
<dbReference type="InterPro" id="IPR030378">
    <property type="entry name" value="G_CP_dom"/>
</dbReference>
<feature type="binding site" evidence="10">
    <location>
        <begin position="201"/>
        <end position="209"/>
    </location>
    <ligand>
        <name>GTP</name>
        <dbReference type="ChEBI" id="CHEBI:37565"/>
    </ligand>
</feature>
<evidence type="ECO:0000256" key="3">
    <source>
        <dbReference type="ARBA" id="ARBA00022723"/>
    </source>
</evidence>
<dbReference type="PROSITE" id="PS50936">
    <property type="entry name" value="ENGC_GTPASE"/>
    <property type="match status" value="1"/>
</dbReference>
<feature type="binding site" evidence="10">
    <location>
        <position position="295"/>
    </location>
    <ligand>
        <name>Zn(2+)</name>
        <dbReference type="ChEBI" id="CHEBI:29105"/>
    </ligand>
</feature>
<evidence type="ECO:0000313" key="14">
    <source>
        <dbReference type="EMBL" id="ODJ87848.1"/>
    </source>
</evidence>
<dbReference type="Pfam" id="PF03193">
    <property type="entry name" value="RsgA_GTPase"/>
    <property type="match status" value="1"/>
</dbReference>
<dbReference type="GO" id="GO:0046872">
    <property type="term" value="F:metal ion binding"/>
    <property type="evidence" value="ECO:0007669"/>
    <property type="project" value="UniProtKB-KW"/>
</dbReference>
<comment type="caution">
    <text evidence="14">The sequence shown here is derived from an EMBL/GenBank/DDBJ whole genome shotgun (WGS) entry which is preliminary data.</text>
</comment>
<dbReference type="SUPFAM" id="SSF52540">
    <property type="entry name" value="P-loop containing nucleoside triphosphate hydrolases"/>
    <property type="match status" value="1"/>
</dbReference>
<dbReference type="InterPro" id="IPR027417">
    <property type="entry name" value="P-loop_NTPase"/>
</dbReference>
<dbReference type="Gene3D" id="3.40.50.300">
    <property type="entry name" value="P-loop containing nucleotide triphosphate hydrolases"/>
    <property type="match status" value="1"/>
</dbReference>
<dbReference type="EMBL" id="MARB01000009">
    <property type="protein sequence ID" value="ODJ87848.1"/>
    <property type="molecule type" value="Genomic_DNA"/>
</dbReference>
<organism evidence="14 15">
    <name type="scientific">Candidatus Thiodiazotropha endolucinida</name>
    <dbReference type="NCBI Taxonomy" id="1655433"/>
    <lineage>
        <taxon>Bacteria</taxon>
        <taxon>Pseudomonadati</taxon>
        <taxon>Pseudomonadota</taxon>
        <taxon>Gammaproteobacteria</taxon>
        <taxon>Chromatiales</taxon>
        <taxon>Sedimenticolaceae</taxon>
        <taxon>Candidatus Thiodiazotropha</taxon>
    </lineage>
</organism>
<dbReference type="InterPro" id="IPR004881">
    <property type="entry name" value="Ribosome_biogen_GTPase_RsgA"/>
</dbReference>
<dbReference type="OrthoDB" id="9809485at2"/>
<comment type="subcellular location">
    <subcellularLocation>
        <location evidence="10">Cytoplasm</location>
    </subcellularLocation>
</comment>
<dbReference type="InterPro" id="IPR010914">
    <property type="entry name" value="RsgA_GTPase_dom"/>
</dbReference>
<comment type="subunit">
    <text evidence="10">Monomer. Associates with 30S ribosomal subunit, binds 16S rRNA.</text>
</comment>
<evidence type="ECO:0000256" key="8">
    <source>
        <dbReference type="ARBA" id="ARBA00022884"/>
    </source>
</evidence>
<feature type="domain" description="EngC GTPase" evidence="12">
    <location>
        <begin position="110"/>
        <end position="257"/>
    </location>
</feature>
<evidence type="ECO:0000256" key="11">
    <source>
        <dbReference type="SAM" id="MobiDB-lite"/>
    </source>
</evidence>
<evidence type="ECO:0000256" key="4">
    <source>
        <dbReference type="ARBA" id="ARBA00022730"/>
    </source>
</evidence>
<evidence type="ECO:0000256" key="5">
    <source>
        <dbReference type="ARBA" id="ARBA00022741"/>
    </source>
</evidence>
<dbReference type="GO" id="GO:0005525">
    <property type="term" value="F:GTP binding"/>
    <property type="evidence" value="ECO:0007669"/>
    <property type="project" value="UniProtKB-UniRule"/>
</dbReference>
<evidence type="ECO:0000259" key="12">
    <source>
        <dbReference type="PROSITE" id="PS50936"/>
    </source>
</evidence>
<evidence type="ECO:0000256" key="1">
    <source>
        <dbReference type="ARBA" id="ARBA00022490"/>
    </source>
</evidence>
<dbReference type="CDD" id="cd01854">
    <property type="entry name" value="YjeQ_EngC"/>
    <property type="match status" value="1"/>
</dbReference>
<protein>
    <recommendedName>
        <fullName evidence="10">Small ribosomal subunit biogenesis GTPase RsgA</fullName>
        <ecNumber evidence="10">3.6.1.-</ecNumber>
    </recommendedName>
</protein>
<feature type="domain" description="CP-type G" evidence="13">
    <location>
        <begin position="102"/>
        <end position="259"/>
    </location>
</feature>
<evidence type="ECO:0000256" key="9">
    <source>
        <dbReference type="ARBA" id="ARBA00023134"/>
    </source>
</evidence>
<dbReference type="HAMAP" id="MF_01820">
    <property type="entry name" value="GTPase_RsgA"/>
    <property type="match status" value="1"/>
</dbReference>
<proteinExistence type="inferred from homology"/>
<sequence>MQIHNLVDLGWSHYFQSQLDLKSLESQLPFRVVAVQRNLIECVGLDSENQQKNLQLSTYYWRDEPPEGRPAIGDWLLVDLDFQPLRILERKSLIKRRSAGRESSVQLIASNIDTVFIVTSCNDEFSINRIERYLSIAAESNIHCVVVLTKIDLCSDTRPYFEAISHDHPNLQVEMVNATDAPSLCALKKWIEPGQTVALLGSSGVGKSTIINSLKGNQDQTTAAVRESDSKGRHTTTSRSLHCLPGGGLLLDNPGMRELQMIDTEEGIKTAFSDIDSLAKKCRYKNCRHTTEPGCAVIEQIKAGRLEQRRLDNYHKLLSEQIRNNESLAERRYNDRALGRFYKNALKSSRRFKSRE</sequence>